<dbReference type="WBParaSite" id="TREG1_120440.1">
    <property type="protein sequence ID" value="TREG1_120440.1"/>
    <property type="gene ID" value="TREG1_120440"/>
</dbReference>
<sequence>MNPNYPSGLIGYGWNTGQNVTPAPRWEQPQIGFCFDSPNPPAPEVHPPIQNRGVVGFNIDQVPVNPPSTYSFPANNPQCRISEDSFRNSIPPPRPSIPPPTIGSNSPKPYGGNDEYRSVTPTAPPEPSPIPITSSPSSEAVHVITISKPDPYKSHTNTNTTTTTSTTNSSSGQMNRRDSYKDSLKDMAALMTDVELTDDVINGMRRRFDLDR</sequence>
<evidence type="ECO:0000256" key="1">
    <source>
        <dbReference type="SAM" id="MobiDB-lite"/>
    </source>
</evidence>
<dbReference type="Proteomes" id="UP000050795">
    <property type="component" value="Unassembled WGS sequence"/>
</dbReference>
<dbReference type="AlphaFoldDB" id="A0AA85IU76"/>
<accession>A0AA85IU76</accession>
<organism evidence="2 3">
    <name type="scientific">Trichobilharzia regenti</name>
    <name type="common">Nasal bird schistosome</name>
    <dbReference type="NCBI Taxonomy" id="157069"/>
    <lineage>
        <taxon>Eukaryota</taxon>
        <taxon>Metazoa</taxon>
        <taxon>Spiralia</taxon>
        <taxon>Lophotrochozoa</taxon>
        <taxon>Platyhelminthes</taxon>
        <taxon>Trematoda</taxon>
        <taxon>Digenea</taxon>
        <taxon>Strigeidida</taxon>
        <taxon>Schistosomatoidea</taxon>
        <taxon>Schistosomatidae</taxon>
        <taxon>Trichobilharzia</taxon>
    </lineage>
</organism>
<keyword evidence="2" id="KW-1185">Reference proteome</keyword>
<protein>
    <submittedName>
        <fullName evidence="3">Uncharacterized protein</fullName>
    </submittedName>
</protein>
<feature type="region of interest" description="Disordered" evidence="1">
    <location>
        <begin position="79"/>
        <end position="137"/>
    </location>
</feature>
<reference evidence="3" key="2">
    <citation type="submission" date="2023-11" db="UniProtKB">
        <authorList>
            <consortium name="WormBaseParasite"/>
        </authorList>
    </citation>
    <scope>IDENTIFICATION</scope>
</reference>
<feature type="region of interest" description="Disordered" evidence="1">
    <location>
        <begin position="149"/>
        <end position="179"/>
    </location>
</feature>
<evidence type="ECO:0000313" key="3">
    <source>
        <dbReference type="WBParaSite" id="TREG1_120440.1"/>
    </source>
</evidence>
<feature type="compositionally biased region" description="Low complexity" evidence="1">
    <location>
        <begin position="156"/>
        <end position="171"/>
    </location>
</feature>
<proteinExistence type="predicted"/>
<evidence type="ECO:0000313" key="2">
    <source>
        <dbReference type="Proteomes" id="UP000050795"/>
    </source>
</evidence>
<reference evidence="2" key="1">
    <citation type="submission" date="2022-06" db="EMBL/GenBank/DDBJ databases">
        <authorList>
            <person name="Berger JAMES D."/>
            <person name="Berger JAMES D."/>
        </authorList>
    </citation>
    <scope>NUCLEOTIDE SEQUENCE [LARGE SCALE GENOMIC DNA]</scope>
</reference>
<name>A0AA85IU76_TRIRE</name>
<feature type="compositionally biased region" description="Pro residues" evidence="1">
    <location>
        <begin position="90"/>
        <end position="101"/>
    </location>
</feature>